<dbReference type="AlphaFoldDB" id="A0A0C3H739"/>
<dbReference type="Gene3D" id="1.25.40.20">
    <property type="entry name" value="Ankyrin repeat-containing domain"/>
    <property type="match status" value="1"/>
</dbReference>
<dbReference type="PANTHER" id="PTHR10622">
    <property type="entry name" value="HET DOMAIN-CONTAINING PROTEIN"/>
    <property type="match status" value="1"/>
</dbReference>
<sequence length="537" mass="60942">MRLLNTHNLEVKGFGDDEVPQYAILSHTWGEEEVTLQDMEGSRAAKNEGYEKVRRCCSLAKANGFAYVWIDTCCIDKTSSAELSEAINSMYRWYQEAKVCYAYLADVPSKSKFRDSRWFTRGWTLQELISPSMVIFFDEEWKQLGTKADLQQDIFECTGIPIGMLSGDNDLETFSIAQRMSWAAKRKTSRIEDRAYCLLGIFGINMPLIYGERETAFIRLQEEVMRFSDDHSLFAWKSSDTRGGLLATSPAAFVGSGNIVQINPFDTFNSPLAVSSRGIYLELRFLGIGPRGLGLAILHCKEGSEKDKPIAIYVRDLFLTMEQFERVQSENFELFNPRTFKQSQYPMRRICILKGRMTFLQKSKSIGKCDSIAPKEIYPNDKLPNLMNFGSQTDFFSAVERGLEDAVWLLLTRNDIRANLQDKHGQTALSLATRVGHEIIVKMLLGRSDIMVDSRDHGQRTPLSWAAENGNEAIVQRLLDKGADIESKDKADRTPLWWASENGHEAVVQLLLEKGADTELKDIYGRTRLSWAARTGQ</sequence>
<gene>
    <name evidence="4" type="ORF">OIDMADRAFT_202037</name>
</gene>
<accession>A0A0C3H739</accession>
<dbReference type="SMART" id="SM00248">
    <property type="entry name" value="ANK"/>
    <property type="match status" value="4"/>
</dbReference>
<dbReference type="EMBL" id="KN832880">
    <property type="protein sequence ID" value="KIM98221.1"/>
    <property type="molecule type" value="Genomic_DNA"/>
</dbReference>
<dbReference type="SUPFAM" id="SSF48403">
    <property type="entry name" value="Ankyrin repeat"/>
    <property type="match status" value="1"/>
</dbReference>
<dbReference type="PROSITE" id="PS50297">
    <property type="entry name" value="ANK_REP_REGION"/>
    <property type="match status" value="2"/>
</dbReference>
<evidence type="ECO:0000313" key="4">
    <source>
        <dbReference type="EMBL" id="KIM98221.1"/>
    </source>
</evidence>
<dbReference type="InterPro" id="IPR058525">
    <property type="entry name" value="DUF8212"/>
</dbReference>
<protein>
    <submittedName>
        <fullName evidence="4">Uncharacterized protein</fullName>
    </submittedName>
</protein>
<dbReference type="InterPro" id="IPR036770">
    <property type="entry name" value="Ankyrin_rpt-contain_sf"/>
</dbReference>
<evidence type="ECO:0000256" key="1">
    <source>
        <dbReference type="PROSITE-ProRule" id="PRU00023"/>
    </source>
</evidence>
<feature type="non-terminal residue" evidence="4">
    <location>
        <position position="537"/>
    </location>
</feature>
<keyword evidence="5" id="KW-1185">Reference proteome</keyword>
<feature type="domain" description="DUF8212" evidence="3">
    <location>
        <begin position="216"/>
        <end position="241"/>
    </location>
</feature>
<dbReference type="PRINTS" id="PR01415">
    <property type="entry name" value="ANKYRIN"/>
</dbReference>
<dbReference type="OrthoDB" id="20872at2759"/>
<proteinExistence type="predicted"/>
<evidence type="ECO:0000259" key="3">
    <source>
        <dbReference type="Pfam" id="PF26640"/>
    </source>
</evidence>
<reference evidence="5" key="2">
    <citation type="submission" date="2015-01" db="EMBL/GenBank/DDBJ databases">
        <title>Evolutionary Origins and Diversification of the Mycorrhizal Mutualists.</title>
        <authorList>
            <consortium name="DOE Joint Genome Institute"/>
            <consortium name="Mycorrhizal Genomics Consortium"/>
            <person name="Kohler A."/>
            <person name="Kuo A."/>
            <person name="Nagy L.G."/>
            <person name="Floudas D."/>
            <person name="Copeland A."/>
            <person name="Barry K.W."/>
            <person name="Cichocki N."/>
            <person name="Veneault-Fourrey C."/>
            <person name="LaButti K."/>
            <person name="Lindquist E.A."/>
            <person name="Lipzen A."/>
            <person name="Lundell T."/>
            <person name="Morin E."/>
            <person name="Murat C."/>
            <person name="Riley R."/>
            <person name="Ohm R."/>
            <person name="Sun H."/>
            <person name="Tunlid A."/>
            <person name="Henrissat B."/>
            <person name="Grigoriev I.V."/>
            <person name="Hibbett D.S."/>
            <person name="Martin F."/>
        </authorList>
    </citation>
    <scope>NUCLEOTIDE SEQUENCE [LARGE SCALE GENOMIC DNA]</scope>
    <source>
        <strain evidence="5">Zn</strain>
    </source>
</reference>
<evidence type="ECO:0000313" key="5">
    <source>
        <dbReference type="Proteomes" id="UP000054321"/>
    </source>
</evidence>
<dbReference type="InterPro" id="IPR010730">
    <property type="entry name" value="HET"/>
</dbReference>
<keyword evidence="1" id="KW-0040">ANK repeat</keyword>
<name>A0A0C3H739_OIDMZ</name>
<dbReference type="Pfam" id="PF26640">
    <property type="entry name" value="DUF8212"/>
    <property type="match status" value="1"/>
</dbReference>
<dbReference type="HOGENOM" id="CLU_000288_138_8_1"/>
<dbReference type="InterPro" id="IPR002110">
    <property type="entry name" value="Ankyrin_rpt"/>
</dbReference>
<feature type="domain" description="Heterokaryon incompatibility" evidence="2">
    <location>
        <begin position="22"/>
        <end position="108"/>
    </location>
</feature>
<dbReference type="InParanoid" id="A0A0C3H739"/>
<dbReference type="PANTHER" id="PTHR10622:SF10">
    <property type="entry name" value="HET DOMAIN-CONTAINING PROTEIN"/>
    <property type="match status" value="1"/>
</dbReference>
<evidence type="ECO:0000259" key="2">
    <source>
        <dbReference type="Pfam" id="PF06985"/>
    </source>
</evidence>
<feature type="repeat" description="ANK" evidence="1">
    <location>
        <begin position="491"/>
        <end position="523"/>
    </location>
</feature>
<dbReference type="Pfam" id="PF06985">
    <property type="entry name" value="HET"/>
    <property type="match status" value="1"/>
</dbReference>
<feature type="repeat" description="ANK" evidence="1">
    <location>
        <begin position="458"/>
        <end position="490"/>
    </location>
</feature>
<reference evidence="4 5" key="1">
    <citation type="submission" date="2014-04" db="EMBL/GenBank/DDBJ databases">
        <authorList>
            <consortium name="DOE Joint Genome Institute"/>
            <person name="Kuo A."/>
            <person name="Martino E."/>
            <person name="Perotto S."/>
            <person name="Kohler A."/>
            <person name="Nagy L.G."/>
            <person name="Floudas D."/>
            <person name="Copeland A."/>
            <person name="Barry K.W."/>
            <person name="Cichocki N."/>
            <person name="Veneault-Fourrey C."/>
            <person name="LaButti K."/>
            <person name="Lindquist E.A."/>
            <person name="Lipzen A."/>
            <person name="Lundell T."/>
            <person name="Morin E."/>
            <person name="Murat C."/>
            <person name="Sun H."/>
            <person name="Tunlid A."/>
            <person name="Henrissat B."/>
            <person name="Grigoriev I.V."/>
            <person name="Hibbett D.S."/>
            <person name="Martin F."/>
            <person name="Nordberg H.P."/>
            <person name="Cantor M.N."/>
            <person name="Hua S.X."/>
        </authorList>
    </citation>
    <scope>NUCLEOTIDE SEQUENCE [LARGE SCALE GENOMIC DNA]</scope>
    <source>
        <strain evidence="4 5">Zn</strain>
    </source>
</reference>
<dbReference type="STRING" id="913774.A0A0C3H739"/>
<dbReference type="Proteomes" id="UP000054321">
    <property type="component" value="Unassembled WGS sequence"/>
</dbReference>
<organism evidence="4 5">
    <name type="scientific">Oidiodendron maius (strain Zn)</name>
    <dbReference type="NCBI Taxonomy" id="913774"/>
    <lineage>
        <taxon>Eukaryota</taxon>
        <taxon>Fungi</taxon>
        <taxon>Dikarya</taxon>
        <taxon>Ascomycota</taxon>
        <taxon>Pezizomycotina</taxon>
        <taxon>Leotiomycetes</taxon>
        <taxon>Leotiomycetes incertae sedis</taxon>
        <taxon>Myxotrichaceae</taxon>
        <taxon>Oidiodendron</taxon>
    </lineage>
</organism>
<dbReference type="PROSITE" id="PS50088">
    <property type="entry name" value="ANK_REPEAT"/>
    <property type="match status" value="2"/>
</dbReference>
<dbReference type="Pfam" id="PF12796">
    <property type="entry name" value="Ank_2"/>
    <property type="match status" value="2"/>
</dbReference>